<feature type="chain" id="PRO_5012488656" evidence="1">
    <location>
        <begin position="17"/>
        <end position="94"/>
    </location>
</feature>
<organism evidence="2 3">
    <name type="scientific">Phytophthora megakarya</name>
    <dbReference type="NCBI Taxonomy" id="4795"/>
    <lineage>
        <taxon>Eukaryota</taxon>
        <taxon>Sar</taxon>
        <taxon>Stramenopiles</taxon>
        <taxon>Oomycota</taxon>
        <taxon>Peronosporomycetes</taxon>
        <taxon>Peronosporales</taxon>
        <taxon>Peronosporaceae</taxon>
        <taxon>Phytophthora</taxon>
    </lineage>
</organism>
<evidence type="ECO:0000256" key="1">
    <source>
        <dbReference type="SAM" id="SignalP"/>
    </source>
</evidence>
<dbReference type="PANTHER" id="PTHR34415:SF1">
    <property type="entry name" value="INTEGRASE CATALYTIC DOMAIN-CONTAINING PROTEIN"/>
    <property type="match status" value="1"/>
</dbReference>
<dbReference type="AlphaFoldDB" id="A0A225UG12"/>
<dbReference type="Proteomes" id="UP000198211">
    <property type="component" value="Unassembled WGS sequence"/>
</dbReference>
<dbReference type="PANTHER" id="PTHR34415">
    <property type="entry name" value="INTEGRASE CATALYTIC DOMAIN-CONTAINING PROTEIN"/>
    <property type="match status" value="1"/>
</dbReference>
<name>A0A225UG12_9STRA</name>
<evidence type="ECO:0000313" key="2">
    <source>
        <dbReference type="EMBL" id="OWY92024.1"/>
    </source>
</evidence>
<evidence type="ECO:0000313" key="3">
    <source>
        <dbReference type="Proteomes" id="UP000198211"/>
    </source>
</evidence>
<dbReference type="OrthoDB" id="127459at2759"/>
<dbReference type="EMBL" id="NBNE01018953">
    <property type="protein sequence ID" value="OWY92024.1"/>
    <property type="molecule type" value="Genomic_DNA"/>
</dbReference>
<comment type="caution">
    <text evidence="2">The sequence shown here is derived from an EMBL/GenBank/DDBJ whole genome shotgun (WGS) entry which is preliminary data.</text>
</comment>
<keyword evidence="3" id="KW-1185">Reference proteome</keyword>
<protein>
    <submittedName>
        <fullName evidence="2">Uncharacterized protein</fullName>
    </submittedName>
</protein>
<reference evidence="3" key="1">
    <citation type="submission" date="2017-03" db="EMBL/GenBank/DDBJ databases">
        <title>Phytopthora megakarya and P. palmivora, two closely related causual agents of cacao black pod achieved similar genome size and gene model numbers by different mechanisms.</title>
        <authorList>
            <person name="Ali S."/>
            <person name="Shao J."/>
            <person name="Larry D.J."/>
            <person name="Kronmiller B."/>
            <person name="Shen D."/>
            <person name="Strem M.D."/>
            <person name="Melnick R.L."/>
            <person name="Guiltinan M.J."/>
            <person name="Tyler B.M."/>
            <person name="Meinhardt L.W."/>
            <person name="Bailey B.A."/>
        </authorList>
    </citation>
    <scope>NUCLEOTIDE SEQUENCE [LARGE SCALE GENOMIC DNA]</scope>
    <source>
        <strain evidence="3">zdho120</strain>
    </source>
</reference>
<gene>
    <name evidence="2" type="ORF">PHMEG_00039137</name>
</gene>
<keyword evidence="1" id="KW-0732">Signal</keyword>
<accession>A0A225UG12</accession>
<feature type="signal peptide" evidence="1">
    <location>
        <begin position="1"/>
        <end position="16"/>
    </location>
</feature>
<proteinExistence type="predicted"/>
<sequence>MTIRMLLALMHMSVLPEIEFKGNTVDRGFGHVRKRISRADIWTMDQLLEVVAHASASSALVHIPKENSTFKDYRSVVDEVYKKIKNIQKYQISR</sequence>